<feature type="repeat" description="TNFR-Cys" evidence="11">
    <location>
        <begin position="150"/>
        <end position="187"/>
    </location>
</feature>
<gene>
    <name evidence="15" type="primary">LOC100931911</name>
</gene>
<evidence type="ECO:0000256" key="3">
    <source>
        <dbReference type="ARBA" id="ARBA00022692"/>
    </source>
</evidence>
<dbReference type="Gene3D" id="6.10.250.1780">
    <property type="match status" value="1"/>
</dbReference>
<dbReference type="InterPro" id="IPR001368">
    <property type="entry name" value="TNFR/NGFR_Cys_rich_reg"/>
</dbReference>
<evidence type="ECO:0000256" key="10">
    <source>
        <dbReference type="ARBA" id="ARBA00023180"/>
    </source>
</evidence>
<keyword evidence="9 11" id="KW-1015">Disulfide bond</keyword>
<dbReference type="GO" id="GO:0007266">
    <property type="term" value="P:Rho protein signal transduction"/>
    <property type="evidence" value="ECO:0007669"/>
    <property type="project" value="TreeGrafter"/>
</dbReference>
<dbReference type="GO" id="GO:0015026">
    <property type="term" value="F:coreceptor activity"/>
    <property type="evidence" value="ECO:0007669"/>
    <property type="project" value="TreeGrafter"/>
</dbReference>
<evidence type="ECO:0000256" key="12">
    <source>
        <dbReference type="SAM" id="Phobius"/>
    </source>
</evidence>
<evidence type="ECO:0000256" key="5">
    <source>
        <dbReference type="ARBA" id="ARBA00022729"/>
    </source>
</evidence>
<dbReference type="STRING" id="9305.ENSSHAP00000013397"/>
<organism evidence="15 16">
    <name type="scientific">Sarcophilus harrisii</name>
    <name type="common">Tasmanian devil</name>
    <name type="synonym">Sarcophilus laniarius</name>
    <dbReference type="NCBI Taxonomy" id="9305"/>
    <lineage>
        <taxon>Eukaryota</taxon>
        <taxon>Metazoa</taxon>
        <taxon>Chordata</taxon>
        <taxon>Craniata</taxon>
        <taxon>Vertebrata</taxon>
        <taxon>Euteleostomi</taxon>
        <taxon>Mammalia</taxon>
        <taxon>Metatheria</taxon>
        <taxon>Dasyuromorphia</taxon>
        <taxon>Dasyuridae</taxon>
        <taxon>Sarcophilus</taxon>
    </lineage>
</organism>
<keyword evidence="5" id="KW-0732">Signal</keyword>
<evidence type="ECO:0000259" key="13">
    <source>
        <dbReference type="PROSITE" id="PS50017"/>
    </source>
</evidence>
<feature type="repeat" description="TNFR-Cys" evidence="11">
    <location>
        <begin position="189"/>
        <end position="229"/>
    </location>
</feature>
<keyword evidence="16" id="KW-1185">Reference proteome</keyword>
<feature type="domain" description="TNFR-Cys" evidence="14">
    <location>
        <begin position="189"/>
        <end position="229"/>
    </location>
</feature>
<evidence type="ECO:0000313" key="15">
    <source>
        <dbReference type="Ensembl" id="ENSSHAP00000013397.2"/>
    </source>
</evidence>
<proteinExistence type="predicted"/>
<dbReference type="eggNOG" id="ENOG502QRGT">
    <property type="taxonomic scope" value="Eukaryota"/>
</dbReference>
<name>G3WD92_SARHA</name>
<keyword evidence="3 12" id="KW-0812">Transmembrane</keyword>
<evidence type="ECO:0000256" key="2">
    <source>
        <dbReference type="ARBA" id="ARBA00022475"/>
    </source>
</evidence>
<dbReference type="GO" id="GO:0005886">
    <property type="term" value="C:plasma membrane"/>
    <property type="evidence" value="ECO:0007669"/>
    <property type="project" value="UniProtKB-SubCell"/>
</dbReference>
<dbReference type="AlphaFoldDB" id="G3WD92"/>
<protein>
    <recommendedName>
        <fullName evidence="17">Tumor necrosis factor receptor superfamily member 16</fullName>
    </recommendedName>
</protein>
<evidence type="ECO:0000256" key="7">
    <source>
        <dbReference type="ARBA" id="ARBA00022989"/>
    </source>
</evidence>
<accession>G3WD92</accession>
<feature type="transmembrane region" description="Helical" evidence="12">
    <location>
        <begin position="265"/>
        <end position="285"/>
    </location>
</feature>
<reference evidence="15 16" key="1">
    <citation type="journal article" date="2011" name="Proc. Natl. Acad. Sci. U.S.A.">
        <title>Genetic diversity and population structure of the endangered marsupial Sarcophilus harrisii (Tasmanian devil).</title>
        <authorList>
            <person name="Miller W."/>
            <person name="Hayes V.M."/>
            <person name="Ratan A."/>
            <person name="Petersen D.C."/>
            <person name="Wittekindt N.E."/>
            <person name="Miller J."/>
            <person name="Walenz B."/>
            <person name="Knight J."/>
            <person name="Qi J."/>
            <person name="Zhao F."/>
            <person name="Wang Q."/>
            <person name="Bedoya-Reina O.C."/>
            <person name="Katiyar N."/>
            <person name="Tomsho L.P."/>
            <person name="Kasson L.M."/>
            <person name="Hardie R.A."/>
            <person name="Woodbridge P."/>
            <person name="Tindall E.A."/>
            <person name="Bertelsen M.F."/>
            <person name="Dixon D."/>
            <person name="Pyecroft S."/>
            <person name="Helgen K.M."/>
            <person name="Lesk A.M."/>
            <person name="Pringle T.H."/>
            <person name="Patterson N."/>
            <person name="Zhang Y."/>
            <person name="Kreiss A."/>
            <person name="Woods G.M."/>
            <person name="Jones M.E."/>
            <person name="Schuster S.C."/>
        </authorList>
    </citation>
    <scope>NUCLEOTIDE SEQUENCE [LARGE SCALE GENOMIC DNA]</scope>
</reference>
<keyword evidence="6" id="KW-0677">Repeat</keyword>
<keyword evidence="7 12" id="KW-1133">Transmembrane helix</keyword>
<feature type="disulfide bond" evidence="11">
    <location>
        <begin position="208"/>
        <end position="221"/>
    </location>
</feature>
<evidence type="ECO:0000256" key="4">
    <source>
        <dbReference type="ARBA" id="ARBA00022703"/>
    </source>
</evidence>
<dbReference type="InterPro" id="IPR000488">
    <property type="entry name" value="Death_dom"/>
</dbReference>
<dbReference type="GO" id="GO:0048406">
    <property type="term" value="F:nerve growth factor binding"/>
    <property type="evidence" value="ECO:0007669"/>
    <property type="project" value="TreeGrafter"/>
</dbReference>
<dbReference type="Ensembl" id="ENSSHAT00000013508.2">
    <property type="protein sequence ID" value="ENSSHAP00000013397.2"/>
    <property type="gene ID" value="ENSSHAG00000011454.2"/>
</dbReference>
<feature type="disulfide bond" evidence="11">
    <location>
        <begin position="211"/>
        <end position="229"/>
    </location>
</feature>
<dbReference type="PROSITE" id="PS50017">
    <property type="entry name" value="DEATH_DOMAIN"/>
    <property type="match status" value="1"/>
</dbReference>
<evidence type="ECO:0000256" key="9">
    <source>
        <dbReference type="ARBA" id="ARBA00023157"/>
    </source>
</evidence>
<dbReference type="GO" id="GO:0005035">
    <property type="term" value="F:death receptor activity"/>
    <property type="evidence" value="ECO:0007669"/>
    <property type="project" value="TreeGrafter"/>
</dbReference>
<dbReference type="Pfam" id="PF00531">
    <property type="entry name" value="Death"/>
    <property type="match status" value="1"/>
</dbReference>
<comment type="caution">
    <text evidence="11">Lacks conserved residue(s) required for the propagation of feature annotation.</text>
</comment>
<feature type="domain" description="TNFR-Cys" evidence="14">
    <location>
        <begin position="150"/>
        <end position="187"/>
    </location>
</feature>
<dbReference type="Pfam" id="PF00020">
    <property type="entry name" value="TNFR_c6"/>
    <property type="match status" value="2"/>
</dbReference>
<keyword evidence="8 12" id="KW-0472">Membrane</keyword>
<feature type="disulfide bond" evidence="11">
    <location>
        <begin position="190"/>
        <end position="205"/>
    </location>
</feature>
<dbReference type="SUPFAM" id="SSF57586">
    <property type="entry name" value="TNF receptor-like"/>
    <property type="match status" value="2"/>
</dbReference>
<evidence type="ECO:0000313" key="16">
    <source>
        <dbReference type="Proteomes" id="UP000007648"/>
    </source>
</evidence>
<dbReference type="PROSITE" id="PS50050">
    <property type="entry name" value="TNFR_NGFR_2"/>
    <property type="match status" value="2"/>
</dbReference>
<dbReference type="HOGENOM" id="CLU_052667_0_1_1"/>
<dbReference type="PANTHER" id="PTHR46605:SF1">
    <property type="entry name" value="DEATH DOMAIN-CONTAINING MEMBRANE PROTEIN NRADD"/>
    <property type="match status" value="1"/>
</dbReference>
<sequence length="467" mass="50585">MCALSGRPAVGVAWALVVREGEGERGEQADGPLLLSVLARALPQQALVPSLWTRTGTWGPEAKKMSGVRRRPRPWLLWLLLRSLLPSEVWAGQSCPSGLFPWGALCCNTCPPDWGASKPCGEPDVKCEPCPSNETLSPDGTSRPCQPCCSCPIGQFLNSTNQCQPCKACPPGNEARIPCGKDTDTVCQPCPPDTYSKESSMQEPCKACTHCNHSKVVVLACTRLFDTLCMDEELHILIRDAEAKSADSNVSSTFPLPPRDSGTIIPIYCSLLAAVVVGLLAYVAFKCWRTHKQKQELAKVRVGELGIAEGEKLHSDSSICLDTTGLHELQALGKGAQPDPGRWRLYGQLPSGRQEEVEQLLVAGSPPRAGWQVLAKQLGYEAEAVETMGQSPAPAHTLLCNWATEGGAGATLEVLETSLRAIGREDVARALWSPEEGNSMKNIPGNARMLHVTHKEDDGTPYWLREY</sequence>
<keyword evidence="4" id="KW-0053">Apoptosis</keyword>
<keyword evidence="10" id="KW-0325">Glycoprotein</keyword>
<feature type="domain" description="Death" evidence="13">
    <location>
        <begin position="371"/>
        <end position="435"/>
    </location>
</feature>
<evidence type="ECO:0008006" key="17">
    <source>
        <dbReference type="Google" id="ProtNLM"/>
    </source>
</evidence>
<dbReference type="Proteomes" id="UP000007648">
    <property type="component" value="Unassembled WGS sequence"/>
</dbReference>
<dbReference type="InterPro" id="IPR052302">
    <property type="entry name" value="Neurotrophin_rcpt-DD"/>
</dbReference>
<reference evidence="15" key="3">
    <citation type="submission" date="2025-09" db="UniProtKB">
        <authorList>
            <consortium name="Ensembl"/>
        </authorList>
    </citation>
    <scope>IDENTIFICATION</scope>
</reference>
<dbReference type="GO" id="GO:0006915">
    <property type="term" value="P:apoptotic process"/>
    <property type="evidence" value="ECO:0007669"/>
    <property type="project" value="UniProtKB-KW"/>
</dbReference>
<dbReference type="InterPro" id="IPR011029">
    <property type="entry name" value="DEATH-like_dom_sf"/>
</dbReference>
<keyword evidence="2" id="KW-1003">Cell membrane</keyword>
<dbReference type="InterPro" id="IPR041448">
    <property type="entry name" value="TNFR16_TM"/>
</dbReference>
<evidence type="ECO:0000256" key="6">
    <source>
        <dbReference type="ARBA" id="ARBA00022737"/>
    </source>
</evidence>
<dbReference type="SMART" id="SM00208">
    <property type="entry name" value="TNFR"/>
    <property type="match status" value="3"/>
</dbReference>
<evidence type="ECO:0000256" key="1">
    <source>
        <dbReference type="ARBA" id="ARBA00004162"/>
    </source>
</evidence>
<dbReference type="PROSITE" id="PS00652">
    <property type="entry name" value="TNFR_NGFR_1"/>
    <property type="match status" value="1"/>
</dbReference>
<comment type="subcellular location">
    <subcellularLocation>
        <location evidence="1">Cell membrane</location>
        <topology evidence="1">Single-pass membrane protein</topology>
    </subcellularLocation>
</comment>
<feature type="disulfide bond" evidence="11">
    <location>
        <begin position="169"/>
        <end position="187"/>
    </location>
</feature>
<dbReference type="Gene3D" id="1.10.533.10">
    <property type="entry name" value="Death Domain, Fas"/>
    <property type="match status" value="1"/>
</dbReference>
<evidence type="ECO:0000256" key="8">
    <source>
        <dbReference type="ARBA" id="ARBA00023136"/>
    </source>
</evidence>
<dbReference type="Pfam" id="PF18422">
    <property type="entry name" value="TNFR_16_TM"/>
    <property type="match status" value="1"/>
</dbReference>
<feature type="disulfide bond" evidence="11">
    <location>
        <begin position="166"/>
        <end position="179"/>
    </location>
</feature>
<dbReference type="Gene3D" id="2.10.50.10">
    <property type="entry name" value="Tumor Necrosis Factor Receptor, subunit A, domain 2"/>
    <property type="match status" value="2"/>
</dbReference>
<dbReference type="GO" id="GO:0009986">
    <property type="term" value="C:cell surface"/>
    <property type="evidence" value="ECO:0007669"/>
    <property type="project" value="TreeGrafter"/>
</dbReference>
<evidence type="ECO:0000259" key="14">
    <source>
        <dbReference type="PROSITE" id="PS50050"/>
    </source>
</evidence>
<evidence type="ECO:0000256" key="11">
    <source>
        <dbReference type="PROSITE-ProRule" id="PRU00206"/>
    </source>
</evidence>
<reference evidence="15" key="2">
    <citation type="submission" date="2025-08" db="UniProtKB">
        <authorList>
            <consortium name="Ensembl"/>
        </authorList>
    </citation>
    <scope>IDENTIFICATION</scope>
</reference>
<dbReference type="GeneTree" id="ENSGT00940000163571"/>
<dbReference type="SUPFAM" id="SSF47986">
    <property type="entry name" value="DEATH domain"/>
    <property type="match status" value="1"/>
</dbReference>
<dbReference type="PANTHER" id="PTHR46605">
    <property type="entry name" value="TUMOR NECROSIS FACTOR RECEPTOR"/>
    <property type="match status" value="1"/>
</dbReference>